<protein>
    <submittedName>
        <fullName evidence="1">Uncharacterized protein</fullName>
    </submittedName>
</protein>
<gene>
    <name evidence="1" type="ORF">GCM10023116_15300</name>
</gene>
<reference evidence="2" key="1">
    <citation type="journal article" date="2019" name="Int. J. Syst. Evol. Microbiol.">
        <title>The Global Catalogue of Microorganisms (GCM) 10K type strain sequencing project: providing services to taxonomists for standard genome sequencing and annotation.</title>
        <authorList>
            <consortium name="The Broad Institute Genomics Platform"/>
            <consortium name="The Broad Institute Genome Sequencing Center for Infectious Disease"/>
            <person name="Wu L."/>
            <person name="Ma J."/>
        </authorList>
    </citation>
    <scope>NUCLEOTIDE SEQUENCE [LARGE SCALE GENOMIC DNA]</scope>
    <source>
        <strain evidence="2">JCM 17805</strain>
    </source>
</reference>
<comment type="caution">
    <text evidence="1">The sequence shown here is derived from an EMBL/GenBank/DDBJ whole genome shotgun (WGS) entry which is preliminary data.</text>
</comment>
<accession>A0ABP8V022</accession>
<name>A0ABP8V022_9GAMM</name>
<sequence length="85" mass="9491">MDMSGCFSAAVIETDIGASNSCPFSPPPGWEGGREEYLVLMRHRLKTLDWGQRILCCARFASHSPIKIKGQFFLEANEILSALRM</sequence>
<keyword evidence="2" id="KW-1185">Reference proteome</keyword>
<dbReference type="Proteomes" id="UP001500604">
    <property type="component" value="Unassembled WGS sequence"/>
</dbReference>
<evidence type="ECO:0000313" key="1">
    <source>
        <dbReference type="EMBL" id="GAA4649256.1"/>
    </source>
</evidence>
<proteinExistence type="predicted"/>
<evidence type="ECO:0000313" key="2">
    <source>
        <dbReference type="Proteomes" id="UP001500604"/>
    </source>
</evidence>
<organism evidence="1 2">
    <name type="scientific">Kistimonas scapharcae</name>
    <dbReference type="NCBI Taxonomy" id="1036133"/>
    <lineage>
        <taxon>Bacteria</taxon>
        <taxon>Pseudomonadati</taxon>
        <taxon>Pseudomonadota</taxon>
        <taxon>Gammaproteobacteria</taxon>
        <taxon>Oceanospirillales</taxon>
        <taxon>Endozoicomonadaceae</taxon>
        <taxon>Kistimonas</taxon>
    </lineage>
</organism>
<dbReference type="EMBL" id="BAABFL010000128">
    <property type="protein sequence ID" value="GAA4649256.1"/>
    <property type="molecule type" value="Genomic_DNA"/>
</dbReference>